<feature type="compositionally biased region" description="Basic residues" evidence="2">
    <location>
        <begin position="174"/>
        <end position="194"/>
    </location>
</feature>
<dbReference type="Gene3D" id="1.25.40.10">
    <property type="entry name" value="Tetratricopeptide repeat domain"/>
    <property type="match status" value="1"/>
</dbReference>
<evidence type="ECO:0000313" key="4">
    <source>
        <dbReference type="EMBL" id="VFT91263.1"/>
    </source>
</evidence>
<evidence type="ECO:0000256" key="2">
    <source>
        <dbReference type="SAM" id="MobiDB-lite"/>
    </source>
</evidence>
<dbReference type="OrthoDB" id="69400at2759"/>
<feature type="compositionally biased region" description="Polar residues" evidence="2">
    <location>
        <begin position="259"/>
        <end position="278"/>
    </location>
</feature>
<dbReference type="EMBL" id="CAADRA010005563">
    <property type="protein sequence ID" value="VFT91263.1"/>
    <property type="molecule type" value="Genomic_DNA"/>
</dbReference>
<dbReference type="InterPro" id="IPR011990">
    <property type="entry name" value="TPR-like_helical_dom_sf"/>
</dbReference>
<sequence length="306" mass="33607">MTTEHHTRVELKARGNAHFSQEEYGQAIACYTQALVGDDEGGAPDKAKWNAAILSNRAFARLKVGTAEAFALAEADCSVVLETEPRNIKALYRRALARSALGHHSAAKLDLEAIIAFEPSNPQANEALDKLRVQVAARTHHGTFNAAFQQQLLDGKVAPLLTPSTDVDGPMRLKSPRQHKSAHSPRHHDRHHHDRAFAEALRQCSLVAHHEAQAHAARDQAVAKAAWDDLQELEKSVTKSTQVRSAQVKRHGQKKNKGQKASSPSAMTRPASSSIKSQTDALWAELLEDEAKTRSVVQTKQKKTHP</sequence>
<dbReference type="SUPFAM" id="SSF48452">
    <property type="entry name" value="TPR-like"/>
    <property type="match status" value="1"/>
</dbReference>
<dbReference type="InterPro" id="IPR019734">
    <property type="entry name" value="TPR_rpt"/>
</dbReference>
<proteinExistence type="predicted"/>
<dbReference type="PANTHER" id="PTHR46423:SF1">
    <property type="entry name" value="RNA POLYMERASE II-ASSOCIATED PROTEIN 3"/>
    <property type="match status" value="1"/>
</dbReference>
<organism evidence="4 5">
    <name type="scientific">Aphanomyces stellatus</name>
    <dbReference type="NCBI Taxonomy" id="120398"/>
    <lineage>
        <taxon>Eukaryota</taxon>
        <taxon>Sar</taxon>
        <taxon>Stramenopiles</taxon>
        <taxon>Oomycota</taxon>
        <taxon>Saprolegniomycetes</taxon>
        <taxon>Saprolegniales</taxon>
        <taxon>Verrucalvaceae</taxon>
        <taxon>Aphanomyces</taxon>
    </lineage>
</organism>
<reference evidence="4 5" key="1">
    <citation type="submission" date="2019-03" db="EMBL/GenBank/DDBJ databases">
        <authorList>
            <person name="Gaulin E."/>
            <person name="Dumas B."/>
        </authorList>
    </citation>
    <scope>NUCLEOTIDE SEQUENCE [LARGE SCALE GENOMIC DNA]</scope>
    <source>
        <strain evidence="4">CBS 568.67</strain>
    </source>
</reference>
<accession>A0A485L0M1</accession>
<dbReference type="Proteomes" id="UP000332933">
    <property type="component" value="Unassembled WGS sequence"/>
</dbReference>
<name>A0A485L0M1_9STRA</name>
<dbReference type="SMART" id="SM00028">
    <property type="entry name" value="TPR"/>
    <property type="match status" value="2"/>
</dbReference>
<dbReference type="GO" id="GO:0101031">
    <property type="term" value="C:protein folding chaperone complex"/>
    <property type="evidence" value="ECO:0007669"/>
    <property type="project" value="TreeGrafter"/>
</dbReference>
<dbReference type="AlphaFoldDB" id="A0A485L0M1"/>
<evidence type="ECO:0000313" key="5">
    <source>
        <dbReference type="Proteomes" id="UP000332933"/>
    </source>
</evidence>
<feature type="region of interest" description="Disordered" evidence="2">
    <location>
        <begin position="161"/>
        <end position="194"/>
    </location>
</feature>
<feature type="compositionally biased region" description="Basic residues" evidence="2">
    <location>
        <begin position="247"/>
        <end position="258"/>
    </location>
</feature>
<protein>
    <submittedName>
        <fullName evidence="4">Aste57867_14441 protein</fullName>
    </submittedName>
</protein>
<keyword evidence="1" id="KW-0802">TPR repeat</keyword>
<gene>
    <name evidence="4" type="primary">Aste57867_14441</name>
    <name evidence="3" type="ORF">As57867_014387</name>
    <name evidence="4" type="ORF">ASTE57867_14441</name>
</gene>
<keyword evidence="5" id="KW-1185">Reference proteome</keyword>
<feature type="region of interest" description="Disordered" evidence="2">
    <location>
        <begin position="236"/>
        <end position="278"/>
    </location>
</feature>
<dbReference type="EMBL" id="VJMH01005542">
    <property type="protein sequence ID" value="KAF0694671.1"/>
    <property type="molecule type" value="Genomic_DNA"/>
</dbReference>
<reference evidence="3" key="2">
    <citation type="submission" date="2019-06" db="EMBL/GenBank/DDBJ databases">
        <title>Genomics analysis of Aphanomyces spp. identifies a new class of oomycete effector associated with host adaptation.</title>
        <authorList>
            <person name="Gaulin E."/>
        </authorList>
    </citation>
    <scope>NUCLEOTIDE SEQUENCE</scope>
    <source>
        <strain evidence="3">CBS 578.67</strain>
    </source>
</reference>
<dbReference type="InterPro" id="IPR051966">
    <property type="entry name" value="RPAP3"/>
</dbReference>
<evidence type="ECO:0000313" key="3">
    <source>
        <dbReference type="EMBL" id="KAF0694671.1"/>
    </source>
</evidence>
<evidence type="ECO:0000256" key="1">
    <source>
        <dbReference type="ARBA" id="ARBA00022803"/>
    </source>
</evidence>
<dbReference type="PANTHER" id="PTHR46423">
    <property type="entry name" value="RNA POLYMERASE II-ASSOCIATED PROTEIN 3"/>
    <property type="match status" value="1"/>
</dbReference>